<gene>
    <name evidence="2" type="ORF">CCHL11_00712</name>
</gene>
<organism evidence="2 3">
    <name type="scientific">Colletotrichum chlorophyti</name>
    <dbReference type="NCBI Taxonomy" id="708187"/>
    <lineage>
        <taxon>Eukaryota</taxon>
        <taxon>Fungi</taxon>
        <taxon>Dikarya</taxon>
        <taxon>Ascomycota</taxon>
        <taxon>Pezizomycotina</taxon>
        <taxon>Sordariomycetes</taxon>
        <taxon>Hypocreomycetidae</taxon>
        <taxon>Glomerellales</taxon>
        <taxon>Glomerellaceae</taxon>
        <taxon>Colletotrichum</taxon>
    </lineage>
</organism>
<keyword evidence="3" id="KW-1185">Reference proteome</keyword>
<name>A0A1Q8S5D7_9PEZI</name>
<reference evidence="2 3" key="1">
    <citation type="submission" date="2016-11" db="EMBL/GenBank/DDBJ databases">
        <title>Draft Genome Assembly of Colletotrichum chlorophyti a pathogen of herbaceous plants.</title>
        <authorList>
            <person name="Gan P."/>
            <person name="Narusaka M."/>
            <person name="Tsushima A."/>
            <person name="Narusaka Y."/>
            <person name="Takano Y."/>
            <person name="Shirasu K."/>
        </authorList>
    </citation>
    <scope>NUCLEOTIDE SEQUENCE [LARGE SCALE GENOMIC DNA]</scope>
    <source>
        <strain evidence="2 3">NTL11</strain>
    </source>
</reference>
<sequence length="482" mass="52676">MTMTTHEQPASQASSHFPLEPISAATLCSREIKRRDALVRRGNVKVGCQEVDEFALLGGLERGSVVGISAEGEQFGLMISLQALARTLCDGASRGMVVTTQPPAGILPALRDAVKAELVARGTSDDEVQPRLKSCLERVSVSRVFDLQGLWEVLGDLDIPPADSAGEEDVVEDMATLSRLSTAEQPREKVVLTDLKPGRTEVADSDDEDAVSVSSELSPPPSVIRTPTPFAMEFPDHIEGSDGHKEPQGNGLPNIIMVTHFHSLLTALFTRQDRLSAHTSLQCLSSHLRYLARELPSKPLIFLLNSTSSTKDNIPPTKQQESRDWPLLNHGPNGGADGGKPLDPTLRSIFNPPPMNLAGYGTRQAMSRRNKPTFGLVFSQLLDMHLLCTRVPRDKEDAERVYAAPPGRGEEEVKVRYTWIVEVLLDEIGVWEGRRGQRKGREQRWGAVDVHGGRVVDAFASEEERARKGEVRVAGGFGGPRV</sequence>
<proteinExistence type="predicted"/>
<protein>
    <recommendedName>
        <fullName evidence="4">Fasciclin domain family protein</fullName>
    </recommendedName>
</protein>
<dbReference type="STRING" id="708187.A0A1Q8S5D7"/>
<evidence type="ECO:0000313" key="3">
    <source>
        <dbReference type="Proteomes" id="UP000186583"/>
    </source>
</evidence>
<dbReference type="Proteomes" id="UP000186583">
    <property type="component" value="Unassembled WGS sequence"/>
</dbReference>
<evidence type="ECO:0000313" key="2">
    <source>
        <dbReference type="EMBL" id="OLN96586.1"/>
    </source>
</evidence>
<evidence type="ECO:0000256" key="1">
    <source>
        <dbReference type="SAM" id="MobiDB-lite"/>
    </source>
</evidence>
<accession>A0A1Q8S5D7</accession>
<comment type="caution">
    <text evidence="2">The sequence shown here is derived from an EMBL/GenBank/DDBJ whole genome shotgun (WGS) entry which is preliminary data.</text>
</comment>
<dbReference type="EMBL" id="MPGH01000017">
    <property type="protein sequence ID" value="OLN96586.1"/>
    <property type="molecule type" value="Genomic_DNA"/>
</dbReference>
<dbReference type="AlphaFoldDB" id="A0A1Q8S5D7"/>
<feature type="region of interest" description="Disordered" evidence="1">
    <location>
        <begin position="307"/>
        <end position="339"/>
    </location>
</feature>
<evidence type="ECO:0008006" key="4">
    <source>
        <dbReference type="Google" id="ProtNLM"/>
    </source>
</evidence>
<feature type="compositionally biased region" description="Polar residues" evidence="1">
    <location>
        <begin position="307"/>
        <end position="319"/>
    </location>
</feature>
<dbReference type="OrthoDB" id="336321at2759"/>
<feature type="region of interest" description="Disordered" evidence="1">
    <location>
        <begin position="198"/>
        <end position="225"/>
    </location>
</feature>